<evidence type="ECO:0000313" key="3">
    <source>
        <dbReference type="Proteomes" id="UP000239156"/>
    </source>
</evidence>
<accession>A0A2S4W0Z9</accession>
<protein>
    <submittedName>
        <fullName evidence="2">Uncharacterized protein</fullName>
    </submittedName>
</protein>
<evidence type="ECO:0000256" key="1">
    <source>
        <dbReference type="SAM" id="MobiDB-lite"/>
    </source>
</evidence>
<dbReference type="EMBL" id="PKSL01000012">
    <property type="protein sequence ID" value="POW15465.1"/>
    <property type="molecule type" value="Genomic_DNA"/>
</dbReference>
<name>A0A2S4W0Z9_9BASI</name>
<dbReference type="VEuPathDB" id="FungiDB:PSTT_02157"/>
<gene>
    <name evidence="2" type="ORF">PSTT_02157</name>
</gene>
<keyword evidence="3" id="KW-1185">Reference proteome</keyword>
<organism evidence="2 3">
    <name type="scientific">Puccinia striiformis</name>
    <dbReference type="NCBI Taxonomy" id="27350"/>
    <lineage>
        <taxon>Eukaryota</taxon>
        <taxon>Fungi</taxon>
        <taxon>Dikarya</taxon>
        <taxon>Basidiomycota</taxon>
        <taxon>Pucciniomycotina</taxon>
        <taxon>Pucciniomycetes</taxon>
        <taxon>Pucciniales</taxon>
        <taxon>Pucciniaceae</taxon>
        <taxon>Puccinia</taxon>
    </lineage>
</organism>
<dbReference type="Proteomes" id="UP000239156">
    <property type="component" value="Unassembled WGS sequence"/>
</dbReference>
<reference evidence="2" key="1">
    <citation type="submission" date="2017-12" db="EMBL/GenBank/DDBJ databases">
        <title>Gene loss provides genomic basis for host adaptation in cereal stripe rust fungi.</title>
        <authorList>
            <person name="Xia C."/>
        </authorList>
    </citation>
    <scope>NUCLEOTIDE SEQUENCE [LARGE SCALE GENOMIC DNA]</scope>
    <source>
        <strain evidence="2">93-210</strain>
    </source>
</reference>
<dbReference type="VEuPathDB" id="FungiDB:PSHT_04932"/>
<dbReference type="AlphaFoldDB" id="A0A2S4W0Z9"/>
<comment type="caution">
    <text evidence="2">The sequence shown here is derived from an EMBL/GenBank/DDBJ whole genome shotgun (WGS) entry which is preliminary data.</text>
</comment>
<proteinExistence type="predicted"/>
<feature type="region of interest" description="Disordered" evidence="1">
    <location>
        <begin position="80"/>
        <end position="102"/>
    </location>
</feature>
<evidence type="ECO:0000313" key="2">
    <source>
        <dbReference type="EMBL" id="POW15465.1"/>
    </source>
</evidence>
<sequence length="154" mass="16698">MSTDLQNVPPELLDRMQAMILAMLQAQQPALISPTGTDTVDQSLPSLTTDTVVPFLATDPPDLYLATDTVDPLLPSPAALVHPQDHPPESIYPVEESDEENHDPEVLPVIHVSPERQPAPLIVGDHTEPPQLITDLDKFDYTNGGKCIAHQSVG</sequence>